<dbReference type="Proteomes" id="UP000274350">
    <property type="component" value="Chromosome"/>
</dbReference>
<dbReference type="InterPro" id="IPR011047">
    <property type="entry name" value="Quinoprotein_ADH-like_sf"/>
</dbReference>
<keyword evidence="6" id="KW-0281">Fimbrium</keyword>
<protein>
    <recommendedName>
        <fullName evidence="7">PilY1 beta-propeller domain-containing protein</fullName>
    </recommendedName>
</protein>
<evidence type="ECO:0000259" key="7">
    <source>
        <dbReference type="Pfam" id="PF05567"/>
    </source>
</evidence>
<evidence type="ECO:0000256" key="5">
    <source>
        <dbReference type="ARBA" id="ARBA00022837"/>
    </source>
</evidence>
<dbReference type="GO" id="GO:0009289">
    <property type="term" value="C:pilus"/>
    <property type="evidence" value="ECO:0007669"/>
    <property type="project" value="UniProtKB-SubCell"/>
</dbReference>
<feature type="domain" description="PilY1 beta-propeller" evidence="7">
    <location>
        <begin position="122"/>
        <end position="459"/>
    </location>
</feature>
<evidence type="ECO:0000313" key="8">
    <source>
        <dbReference type="EMBL" id="QJQ06408.1"/>
    </source>
</evidence>
<accession>A0A6M4A655</accession>
<dbReference type="GO" id="GO:0046872">
    <property type="term" value="F:metal ion binding"/>
    <property type="evidence" value="ECO:0007669"/>
    <property type="project" value="UniProtKB-KW"/>
</dbReference>
<reference evidence="8 9" key="1">
    <citation type="journal article" date="2019" name="Int. J. Syst. Evol. Microbiol.">
        <title>Undibacterium piscinae sp. nov., isolated from Korean shiner intestine.</title>
        <authorList>
            <person name="Lee S.Y."/>
            <person name="Kang W."/>
            <person name="Kim P.S."/>
            <person name="Kim H.S."/>
            <person name="Sung H."/>
            <person name="Shin N.R."/>
            <person name="Whon T.W."/>
            <person name="Yun J.H."/>
            <person name="Lee J.Y."/>
            <person name="Lee J.Y."/>
            <person name="Jung M.J."/>
            <person name="Jeong Y.S."/>
            <person name="Tak E.J."/>
            <person name="Han J.E."/>
            <person name="Hyun D.W."/>
            <person name="Kang M.S."/>
            <person name="Lee K.E."/>
            <person name="Lee B.H."/>
            <person name="Bae J.W."/>
        </authorList>
    </citation>
    <scope>NUCLEOTIDE SEQUENCE [LARGE SCALE GENOMIC DNA]</scope>
    <source>
        <strain evidence="8 9">S11R28</strain>
    </source>
</reference>
<evidence type="ECO:0000256" key="2">
    <source>
        <dbReference type="ARBA" id="ARBA00008387"/>
    </source>
</evidence>
<evidence type="ECO:0000256" key="3">
    <source>
        <dbReference type="ARBA" id="ARBA00022558"/>
    </source>
</evidence>
<keyword evidence="4" id="KW-0479">Metal-binding</keyword>
<comment type="similarity">
    <text evidence="2">Belongs to the PilY1 family.</text>
</comment>
<name>A0A6M4A655_9BURK</name>
<evidence type="ECO:0000256" key="6">
    <source>
        <dbReference type="ARBA" id="ARBA00023263"/>
    </source>
</evidence>
<gene>
    <name evidence="8" type="ORF">EJG51_011725</name>
</gene>
<dbReference type="InterPro" id="IPR008707">
    <property type="entry name" value="B-propeller_PilY1"/>
</dbReference>
<evidence type="ECO:0000256" key="4">
    <source>
        <dbReference type="ARBA" id="ARBA00022723"/>
    </source>
</evidence>
<proteinExistence type="inferred from homology"/>
<dbReference type="AlphaFoldDB" id="A0A6M4A655"/>
<dbReference type="EMBL" id="CP051152">
    <property type="protein sequence ID" value="QJQ06408.1"/>
    <property type="molecule type" value="Genomic_DNA"/>
</dbReference>
<keyword evidence="3" id="KW-1029">Fimbrium biogenesis</keyword>
<keyword evidence="5" id="KW-0106">Calcium</keyword>
<dbReference type="Pfam" id="PF05567">
    <property type="entry name" value="T4P_PilY1"/>
    <property type="match status" value="1"/>
</dbReference>
<organism evidence="8 9">
    <name type="scientific">Undibacterium piscinae</name>
    <dbReference type="NCBI Taxonomy" id="2495591"/>
    <lineage>
        <taxon>Bacteria</taxon>
        <taxon>Pseudomonadati</taxon>
        <taxon>Pseudomonadota</taxon>
        <taxon>Betaproteobacteria</taxon>
        <taxon>Burkholderiales</taxon>
        <taxon>Oxalobacteraceae</taxon>
        <taxon>Undibacterium</taxon>
    </lineage>
</organism>
<comment type="subcellular location">
    <subcellularLocation>
        <location evidence="1">Fimbrium</location>
    </subcellularLocation>
</comment>
<dbReference type="KEGG" id="upi:EJG51_011725"/>
<evidence type="ECO:0000256" key="1">
    <source>
        <dbReference type="ARBA" id="ARBA00004561"/>
    </source>
</evidence>
<keyword evidence="9" id="KW-1185">Reference proteome</keyword>
<evidence type="ECO:0000313" key="9">
    <source>
        <dbReference type="Proteomes" id="UP000274350"/>
    </source>
</evidence>
<sequence>MATQSETTAAGNRVFQPVFNPNGWYGELRCFLLNADGTVGAGCTPNPKAVIPAAASRKIYSSKVTGTAPTTTAFNFVINSGDMTPAQKLLLGADATAQNKTINFVRGDETITGFRSRAGNLLGDIVDGQPVVVTKPSGSTNDSAYSSFISGNAARNMVLVGANDGMMHAFSIDNMTELMGYIPSTVYPNLKALTATDYGTSAGTPHAYHVNGSMRQQDIKAGGSWKTIVAGGLGQGGRGYYAVDATSAAQITAGAGSAVKWEWNNVNDSGMGYSFGAPVIYNVRNGSNAVVPAVILSNGYQNKWVSGALTQVANESVLYILNADTGALLKKIEVPNSTGLSSPAGLDFGQDGVLDYVYAGDVDGKLWRFDLTSDDAVNFKVLTTPIFNAGTGHPIVMRPGIMPANKASDGTSLGNVILFGTGQLLTNGDRSDTTTQTLYGVLDKMASSPITVTLSDLQQQAFATPNINLTNMRVGTYRKISTADAAAKAFDLASAANWAAATPKLGWYLNLPDSSERLVTSPMVFDDKVLFGTGVPVSAEKCLPGGKGWIVGLNPMSGSVTRKANKASGKSFSFIDINGDGKSTLGDRIGAGADDYLSAYQKEGIPTEMSYVATTARLTGPVNQNTDGWDDIGSVIALREANSMAVYTGNAPAGTKRGKTIVRQSSEGVGSIYGGTVGSDDLGKDSLNGPGVEAIRIETTVWREIK</sequence>
<dbReference type="SUPFAM" id="SSF50998">
    <property type="entry name" value="Quinoprotein alcohol dehydrogenase-like"/>
    <property type="match status" value="2"/>
</dbReference>